<dbReference type="Proteomes" id="UP000249547">
    <property type="component" value="Unassembled WGS sequence"/>
</dbReference>
<gene>
    <name evidence="1" type="ORF">LX64_02177</name>
</gene>
<organism evidence="1 2">
    <name type="scientific">Chitinophaga skermanii</name>
    <dbReference type="NCBI Taxonomy" id="331697"/>
    <lineage>
        <taxon>Bacteria</taxon>
        <taxon>Pseudomonadati</taxon>
        <taxon>Bacteroidota</taxon>
        <taxon>Chitinophagia</taxon>
        <taxon>Chitinophagales</taxon>
        <taxon>Chitinophagaceae</taxon>
        <taxon>Chitinophaga</taxon>
    </lineage>
</organism>
<proteinExistence type="predicted"/>
<dbReference type="RefSeq" id="WP_111597652.1">
    <property type="nucleotide sequence ID" value="NZ_QLLL01000004.1"/>
</dbReference>
<evidence type="ECO:0000313" key="1">
    <source>
        <dbReference type="EMBL" id="RAJ05023.1"/>
    </source>
</evidence>
<name>A0A327QNW2_9BACT</name>
<evidence type="ECO:0000313" key="2">
    <source>
        <dbReference type="Proteomes" id="UP000249547"/>
    </source>
</evidence>
<comment type="caution">
    <text evidence="1">The sequence shown here is derived from an EMBL/GenBank/DDBJ whole genome shotgun (WGS) entry which is preliminary data.</text>
</comment>
<accession>A0A327QNW2</accession>
<reference evidence="1 2" key="1">
    <citation type="submission" date="2018-06" db="EMBL/GenBank/DDBJ databases">
        <title>Genomic Encyclopedia of Archaeal and Bacterial Type Strains, Phase II (KMG-II): from individual species to whole genera.</title>
        <authorList>
            <person name="Goeker M."/>
        </authorList>
    </citation>
    <scope>NUCLEOTIDE SEQUENCE [LARGE SCALE GENOMIC DNA]</scope>
    <source>
        <strain evidence="1 2">DSM 23857</strain>
    </source>
</reference>
<dbReference type="AlphaFoldDB" id="A0A327QNW2"/>
<keyword evidence="2" id="KW-1185">Reference proteome</keyword>
<dbReference type="EMBL" id="QLLL01000004">
    <property type="protein sequence ID" value="RAJ05023.1"/>
    <property type="molecule type" value="Genomic_DNA"/>
</dbReference>
<protein>
    <submittedName>
        <fullName evidence="1">Uncharacterized protein</fullName>
    </submittedName>
</protein>
<sequence>MKLRFETTSTYFSHYHYTQTVQRRTVGIHTAASAKEEEFDIYACNRNLGGASFSLGLKHCYLSAKKGNTTVNSASFSSTQQGTPDMAPDHASAVCTKVGTMTMARFQQMAKQFEECGKYSVTSNNCCSCTYKVLQLNGITPPDTVCGANMGVGIPTTKK</sequence>